<protein>
    <submittedName>
        <fullName evidence="2">Uncharacterized protein</fullName>
    </submittedName>
</protein>
<sequence length="101" mass="11167">MAVSRRSGSRRSPSDVQAAWLRRGLDQPGGKLPLFDERGQRLKKATVDACLKAGWAERWFHNPLKPDWLVCRLTDAGRDALTAPTPAANETEDDARQGALI</sequence>
<evidence type="ECO:0000313" key="3">
    <source>
        <dbReference type="Proteomes" id="UP000277007"/>
    </source>
</evidence>
<evidence type="ECO:0000313" key="2">
    <source>
        <dbReference type="EMBL" id="RTR23739.1"/>
    </source>
</evidence>
<feature type="region of interest" description="Disordered" evidence="1">
    <location>
        <begin position="82"/>
        <end position="101"/>
    </location>
</feature>
<dbReference type="EMBL" id="RXMA01000002">
    <property type="protein sequence ID" value="RTR23739.1"/>
    <property type="molecule type" value="Genomic_DNA"/>
</dbReference>
<comment type="caution">
    <text evidence="2">The sequence shown here is derived from an EMBL/GenBank/DDBJ whole genome shotgun (WGS) entry which is preliminary data.</text>
</comment>
<dbReference type="RefSeq" id="WP_126612423.1">
    <property type="nucleotide sequence ID" value="NZ_JBHUCY010000010.1"/>
</dbReference>
<reference evidence="2 3" key="1">
    <citation type="submission" date="2018-12" db="EMBL/GenBank/DDBJ databases">
        <authorList>
            <person name="Yang Y."/>
        </authorList>
    </citation>
    <scope>NUCLEOTIDE SEQUENCE [LARGE SCALE GENOMIC DNA]</scope>
    <source>
        <strain evidence="2 3">L-25-5w-1</strain>
    </source>
</reference>
<organism evidence="2 3">
    <name type="scientific">Azospirillum griseum</name>
    <dbReference type="NCBI Taxonomy" id="2496639"/>
    <lineage>
        <taxon>Bacteria</taxon>
        <taxon>Pseudomonadati</taxon>
        <taxon>Pseudomonadota</taxon>
        <taxon>Alphaproteobacteria</taxon>
        <taxon>Rhodospirillales</taxon>
        <taxon>Azospirillaceae</taxon>
        <taxon>Azospirillum</taxon>
    </lineage>
</organism>
<accession>A0A431VN09</accession>
<evidence type="ECO:0000256" key="1">
    <source>
        <dbReference type="SAM" id="MobiDB-lite"/>
    </source>
</evidence>
<name>A0A431VN09_9PROT</name>
<gene>
    <name evidence="2" type="ORF">EJ903_04260</name>
</gene>
<dbReference type="OrthoDB" id="7632078at2"/>
<dbReference type="AlphaFoldDB" id="A0A431VN09"/>
<dbReference type="Proteomes" id="UP000277007">
    <property type="component" value="Unassembled WGS sequence"/>
</dbReference>
<proteinExistence type="predicted"/>
<keyword evidence="3" id="KW-1185">Reference proteome</keyword>